<dbReference type="RefSeq" id="XP_042928046.1">
    <property type="nucleotide sequence ID" value="XM_043058132.1"/>
</dbReference>
<sequence>MPPNRDTALLELAVTVSGVHYNLYGTLLTWNEAKAWCEGNGQSVLADFISSSEYLAVARAASHWVQAQAAYGEPVIQMWSGYNAVSYDTFGNKLVLVANGSSAASQYWVPSEYMFSGLQSSPECASIVFSTQAQAMFALASNCNATRMRPLCRSTRAALSSATPTGPAAGPLPVRSLYELRQSVSYQIARGAYVYTLLTDPALRASFMQAQAMCQFMPGAPGTLATIYTLEDLNFFADVAARAEGDAPNVWVGAGDFLSPDSPYWSIANLDVTANGLAPGWLDDPDRVGNETAACAFLDTSARPPRLRRAACSSRFAVLCMSSNVRGAPQHVALAEVTGDGLPDVVVATNCPWDNGASIIALQQPSPSQAVLQAGPDADTLITPSMSVRMCGDGIPIWQREECDMGVDGTRICDESCRVTPRYVVHASAREAFITVGDGDLTLDHWGVNYNLYGQVRGFSDLREAPTDPLLYPGFFANSADNVCPASQPVPVHRVKNLAAGYPFQYRAFLRTDLSTPALPTWTDVESASASDPSFTNATSSCGCTPDNPGGQPVNLTVAQQFQSIAISWVVGSACEAGVSVTRSLINPLTGLPLNTTTVAQLSIGLECSAQYRPSKTEIDEDIVRDDLQVGLTYRYCVVVASAASSAYFLNASDPLNPDRFVSQPECRDVTIQWAGRLTGEVRTKFDTPAPGIRLTARLIGSPYVVSGITDDSGRYELTLQTNVPNCDPIVAPETCVNQLIRLTASSRTKLRSGRIIPHQFSINNRLGAAQTLALAHLQVQEGVRILDETSLPVAGFVRWPGTPANSGYNQPRGCPIRDAQVCAVNHRDNVTISCATSDPDGSFLVVAGIGAYVRLTAKYGNHSFAINMPGGLPVEDTGAFEIMAPVYDVDIRNTQTRTLRVGLVGGLCRYALGKPQLQFTAYQCEDQSGQRPLYRRVDLDPAQPYTDLVLPALAWEVQYVDVKDPIPDLNTQAVFQYLLITNQISKFANLSANTDSAAPPTTLTWEFLAPNDIEVDVCRNVKGNAVLCGDMSLTRQCAGTTSAAAIKAVYDAFQPPDSALVGKDVVLLRRGAQYKMRMRLFGQYGRLRCDNVSASIFMQDSISGEVETNRCSVKNRGCSNEVDYQTITNTSEYMYDLVPLAINFGAMTAYSSPLSIVAESTGWPSRSFLLYSIVEGTEDRLGTGYIEVPIPVPLLILRDPPGDRSYATLDSSISTAVKLSMVNHDHLTCGGPNEKEILTKALPVRVNLLNALPTYKFTRSPEQLAKGMAKHAEYAASLTELMPTEKLKIGFFRKRINRVKELFSMSNIKRTMGDVLKSSERNLFKLLKGGYKYATSANDGASAYDSDNDRPADPAKLEQGRGGALTWRELGADLPSSASGQQVQDKVKGVIEEIFKQADADVDPELVLAGLEQMLDMDEARPEELMALLVKRVDEFGKEMAASSRPLDVNLRALTVAFSKDPYSMGPGSRSVKGKDSAVPEYYRSEAPDFELNPSGLDAIQPQCAKSTLGIGFDIDMGQCAGLGVSVCAPLLRDRGQAGIVTEKAWYNDEEEDSSYKLTITRAEGFSTPKESTPELVGGDADMILAPTFAIMFTLQDRLQFDTKTCTPTATMGIPGWNVREDAHGTAWHSVWHIKNVVVPELQKRLAGEQAKAAAAQNPSVINNLKEGMAGWQNILKVYNDLNALATEREEELPSYQLEQQDVNGLTQGTIEGIWHTTLDDHPDRHMEAYEGRTIDWERLEKSPVWKQGYFEGAEKLQSLMLRTQRYMDASATRGNVVLRPHQKAAVGGIVAGKQLDQLNRVYGTNFNTFSFSGGGGSYTYSLTSASTLSTKIGFSISFKDMFGFQGGGGGGTGFWMESYDENLYGFELEFNSQLLQETERERVVTVHFEDKDVGDSFLVKIRPDTAYGTPMFELLAGRSKCPYEPGTLQRELARVSVLGGLNVQQNIKQGDSTVYELLIENRSGTDEPVAMQLGPDLATNNANMQLQLMGAPWIEPVPYKLRGPIATQTKAVVTARCGPRYLTSAVDIVSTGTCDAAEFSRTPLTLKCYSVCPEVRWPQAWPLTVPLIYNATDALNKRNITLTLFNPNYATQKWATHPRLATNVTMIQIEYVNTVSSGGLWTPVRSLNGSAVNFAKIEDAAFGFATFQWPAWQFLTSEGDYLLRYVVYCDILVGGGMDSRYEGSPISLHVDRTTPWPVHNSLTPYDMTYLPGDEIYVDFSEPLDCRQPFAFWWLGLQADGLANRTFSQQTGDFIPTCSGRRISFSWNPFNRPTPLTNGQNVSLQLGGVRDLAGNVQTRAVNITFVTGTLAPNAPIRLNFAMGPLPTTVRRLLFANGPGAAGSSLPHQLPHRLALRDYTEESLAAELASRLAARRRLLAELNALLGECLGPWPRGPEAPGVVASSVVQDEDVATMVVELQAFGILESEEEDRVGSGEDAGLGGPRKDAVWVAERLVAAAADNTSCLATRLQRAYAPVRSVFAHRSPERQLLDGWSSEEVAVARRRAAAEARAKGLPGAWLGAVQSLQAEAQAAAEALAQVAERALKSMLGEPESAAADPGTVSTDAASDKQEPYDGDKQLVAAAGAVAAAAVTSDTSAAALAPALVSGSRRQGTGNEEQQPQVAAVSRRSMVTQQRQQRQQRSAGGEAAAAGDAGVASGSSWLWARVANSSGGGGRGVLLGLLLAGNLVALAAVAGIWRARRQRRRNVATASAVTASVVVQ</sequence>
<keyword evidence="2" id="KW-1133">Transmembrane helix</keyword>
<proteinExistence type="predicted"/>
<feature type="domain" description="C-type lectin" evidence="3">
    <location>
        <begin position="190"/>
        <end position="321"/>
    </location>
</feature>
<feature type="region of interest" description="Disordered" evidence="1">
    <location>
        <begin position="1340"/>
        <end position="1361"/>
    </location>
</feature>
<dbReference type="GeneID" id="66051906"/>
<dbReference type="InParanoid" id="A0A2K3E4Z2"/>
<dbReference type="Gramene" id="PNW87807">
    <property type="protein sequence ID" value="PNW87807"/>
    <property type="gene ID" value="CHLRE_01g002861v5"/>
</dbReference>
<feature type="region of interest" description="Disordered" evidence="1">
    <location>
        <begin position="2551"/>
        <end position="2574"/>
    </location>
</feature>
<name>A0A2K3E4Z2_CHLRE</name>
<evidence type="ECO:0000259" key="3">
    <source>
        <dbReference type="PROSITE" id="PS50041"/>
    </source>
</evidence>
<accession>A0A2K3E4Z2</accession>
<dbReference type="PaxDb" id="3055-EDO98189"/>
<feature type="compositionally biased region" description="Low complexity" evidence="1">
    <location>
        <begin position="2627"/>
        <end position="2653"/>
    </location>
</feature>
<dbReference type="KEGG" id="cre:CHLRE_01g002861v5"/>
<dbReference type="PROSITE" id="PS50041">
    <property type="entry name" value="C_TYPE_LECTIN_2"/>
    <property type="match status" value="1"/>
</dbReference>
<feature type="transmembrane region" description="Helical" evidence="2">
    <location>
        <begin position="2679"/>
        <end position="2699"/>
    </location>
</feature>
<protein>
    <recommendedName>
        <fullName evidence="3">C-type lectin domain-containing protein</fullName>
    </recommendedName>
</protein>
<dbReference type="SUPFAM" id="SSF56436">
    <property type="entry name" value="C-type lectin-like"/>
    <property type="match status" value="2"/>
</dbReference>
<feature type="compositionally biased region" description="Basic and acidic residues" evidence="1">
    <location>
        <begin position="1348"/>
        <end position="1360"/>
    </location>
</feature>
<feature type="region of interest" description="Disordered" evidence="1">
    <location>
        <begin position="2609"/>
        <end position="2653"/>
    </location>
</feature>
<dbReference type="InterPro" id="IPR016187">
    <property type="entry name" value="CTDL_fold"/>
</dbReference>
<dbReference type="Gene3D" id="3.10.100.10">
    <property type="entry name" value="Mannose-Binding Protein A, subunit A"/>
    <property type="match status" value="1"/>
</dbReference>
<organism evidence="4 5">
    <name type="scientific">Chlamydomonas reinhardtii</name>
    <name type="common">Chlamydomonas smithii</name>
    <dbReference type="NCBI Taxonomy" id="3055"/>
    <lineage>
        <taxon>Eukaryota</taxon>
        <taxon>Viridiplantae</taxon>
        <taxon>Chlorophyta</taxon>
        <taxon>core chlorophytes</taxon>
        <taxon>Chlorophyceae</taxon>
        <taxon>CS clade</taxon>
        <taxon>Chlamydomonadales</taxon>
        <taxon>Chlamydomonadaceae</taxon>
        <taxon>Chlamydomonas</taxon>
    </lineage>
</organism>
<dbReference type="Proteomes" id="UP000006906">
    <property type="component" value="Chromosome 1"/>
</dbReference>
<evidence type="ECO:0000313" key="4">
    <source>
        <dbReference type="EMBL" id="PNW87807.1"/>
    </source>
</evidence>
<keyword evidence="2" id="KW-0812">Transmembrane</keyword>
<dbReference type="InterPro" id="IPR016186">
    <property type="entry name" value="C-type_lectin-like/link_sf"/>
</dbReference>
<evidence type="ECO:0000313" key="5">
    <source>
        <dbReference type="Proteomes" id="UP000006906"/>
    </source>
</evidence>
<gene>
    <name evidence="4" type="ORF">CHLRE_01g002861v5</name>
</gene>
<dbReference type="EMBL" id="CM008962">
    <property type="protein sequence ID" value="PNW87807.1"/>
    <property type="molecule type" value="Genomic_DNA"/>
</dbReference>
<reference evidence="4 5" key="1">
    <citation type="journal article" date="2007" name="Science">
        <title>The Chlamydomonas genome reveals the evolution of key animal and plant functions.</title>
        <authorList>
            <person name="Merchant S.S."/>
            <person name="Prochnik S.E."/>
            <person name="Vallon O."/>
            <person name="Harris E.H."/>
            <person name="Karpowicz S.J."/>
            <person name="Witman G.B."/>
            <person name="Terry A."/>
            <person name="Salamov A."/>
            <person name="Fritz-Laylin L.K."/>
            <person name="Marechal-Drouard L."/>
            <person name="Marshall W.F."/>
            <person name="Qu L.H."/>
            <person name="Nelson D.R."/>
            <person name="Sanderfoot A.A."/>
            <person name="Spalding M.H."/>
            <person name="Kapitonov V.V."/>
            <person name="Ren Q."/>
            <person name="Ferris P."/>
            <person name="Lindquist E."/>
            <person name="Shapiro H."/>
            <person name="Lucas S.M."/>
            <person name="Grimwood J."/>
            <person name="Schmutz J."/>
            <person name="Cardol P."/>
            <person name="Cerutti H."/>
            <person name="Chanfreau G."/>
            <person name="Chen C.L."/>
            <person name="Cognat V."/>
            <person name="Croft M.T."/>
            <person name="Dent R."/>
            <person name="Dutcher S."/>
            <person name="Fernandez E."/>
            <person name="Fukuzawa H."/>
            <person name="Gonzalez-Ballester D."/>
            <person name="Gonzalez-Halphen D."/>
            <person name="Hallmann A."/>
            <person name="Hanikenne M."/>
            <person name="Hippler M."/>
            <person name="Inwood W."/>
            <person name="Jabbari K."/>
            <person name="Kalanon M."/>
            <person name="Kuras R."/>
            <person name="Lefebvre P.A."/>
            <person name="Lemaire S.D."/>
            <person name="Lobanov A.V."/>
            <person name="Lohr M."/>
            <person name="Manuell A."/>
            <person name="Meier I."/>
            <person name="Mets L."/>
            <person name="Mittag M."/>
            <person name="Mittelmeier T."/>
            <person name="Moroney J.V."/>
            <person name="Moseley J."/>
            <person name="Napoli C."/>
            <person name="Nedelcu A.M."/>
            <person name="Niyogi K."/>
            <person name="Novoselov S.V."/>
            <person name="Paulsen I.T."/>
            <person name="Pazour G."/>
            <person name="Purton S."/>
            <person name="Ral J.P."/>
            <person name="Riano-Pachon D.M."/>
            <person name="Riekhof W."/>
            <person name="Rymarquis L."/>
            <person name="Schroda M."/>
            <person name="Stern D."/>
            <person name="Umen J."/>
            <person name="Willows R."/>
            <person name="Wilson N."/>
            <person name="Zimmer S.L."/>
            <person name="Allmer J."/>
            <person name="Balk J."/>
            <person name="Bisova K."/>
            <person name="Chen C.J."/>
            <person name="Elias M."/>
            <person name="Gendler K."/>
            <person name="Hauser C."/>
            <person name="Lamb M.R."/>
            <person name="Ledford H."/>
            <person name="Long J.C."/>
            <person name="Minagawa J."/>
            <person name="Page M.D."/>
            <person name="Pan J."/>
            <person name="Pootakham W."/>
            <person name="Roje S."/>
            <person name="Rose A."/>
            <person name="Stahlberg E."/>
            <person name="Terauchi A.M."/>
            <person name="Yang P."/>
            <person name="Ball S."/>
            <person name="Bowler C."/>
            <person name="Dieckmann C.L."/>
            <person name="Gladyshev V.N."/>
            <person name="Green P."/>
            <person name="Jorgensen R."/>
            <person name="Mayfield S."/>
            <person name="Mueller-Roeber B."/>
            <person name="Rajamani S."/>
            <person name="Sayre R.T."/>
            <person name="Brokstein P."/>
            <person name="Dubchak I."/>
            <person name="Goodstein D."/>
            <person name="Hornick L."/>
            <person name="Huang Y.W."/>
            <person name="Jhaveri J."/>
            <person name="Luo Y."/>
            <person name="Martinez D."/>
            <person name="Ngau W.C."/>
            <person name="Otillar B."/>
            <person name="Poliakov A."/>
            <person name="Porter A."/>
            <person name="Szajkowski L."/>
            <person name="Werner G."/>
            <person name="Zhou K."/>
            <person name="Grigoriev I.V."/>
            <person name="Rokhsar D.S."/>
            <person name="Grossman A.R."/>
        </authorList>
    </citation>
    <scope>NUCLEOTIDE SEQUENCE [LARGE SCALE GENOMIC DNA]</scope>
    <source>
        <strain evidence="5">CC-503</strain>
    </source>
</reference>
<dbReference type="PANTHER" id="PTHR22803">
    <property type="entry name" value="MANNOSE, PHOSPHOLIPASE, LECTIN RECEPTOR RELATED"/>
    <property type="match status" value="1"/>
</dbReference>
<dbReference type="CDD" id="cd00037">
    <property type="entry name" value="CLECT"/>
    <property type="match status" value="1"/>
</dbReference>
<evidence type="ECO:0000256" key="2">
    <source>
        <dbReference type="SAM" id="Phobius"/>
    </source>
</evidence>
<dbReference type="ExpressionAtlas" id="A0A2K3E4Z2">
    <property type="expression patterns" value="baseline"/>
</dbReference>
<feature type="compositionally biased region" description="Polar residues" evidence="1">
    <location>
        <begin position="2610"/>
        <end position="2623"/>
    </location>
</feature>
<keyword evidence="5" id="KW-1185">Reference proteome</keyword>
<dbReference type="InterPro" id="IPR001304">
    <property type="entry name" value="C-type_lectin-like"/>
</dbReference>
<keyword evidence="2" id="KW-0472">Membrane</keyword>
<evidence type="ECO:0000256" key="1">
    <source>
        <dbReference type="SAM" id="MobiDB-lite"/>
    </source>
</evidence>
<dbReference type="OrthoDB" id="544772at2759"/>
<dbReference type="InterPro" id="IPR050111">
    <property type="entry name" value="C-type_lectin/snaclec_domain"/>
</dbReference>